<dbReference type="Proteomes" id="UP000287394">
    <property type="component" value="Chromosome"/>
</dbReference>
<gene>
    <name evidence="1" type="ORF">CCAX7_16250</name>
</gene>
<dbReference type="InterPro" id="IPR010406">
    <property type="entry name" value="DUF1003"/>
</dbReference>
<keyword evidence="2" id="KW-1185">Reference proteome</keyword>
<protein>
    <submittedName>
        <fullName evidence="1">Uncharacterized protein</fullName>
    </submittedName>
</protein>
<dbReference type="Pfam" id="PF06210">
    <property type="entry name" value="DUF1003"/>
    <property type="match status" value="1"/>
</dbReference>
<dbReference type="KEGG" id="ccot:CCAX7_16250"/>
<organism evidence="1 2">
    <name type="scientific">Capsulimonas corticalis</name>
    <dbReference type="NCBI Taxonomy" id="2219043"/>
    <lineage>
        <taxon>Bacteria</taxon>
        <taxon>Bacillati</taxon>
        <taxon>Armatimonadota</taxon>
        <taxon>Armatimonadia</taxon>
        <taxon>Capsulimonadales</taxon>
        <taxon>Capsulimonadaceae</taxon>
        <taxon>Capsulimonas</taxon>
    </lineage>
</organism>
<evidence type="ECO:0000313" key="1">
    <source>
        <dbReference type="EMBL" id="BDI29574.1"/>
    </source>
</evidence>
<dbReference type="AlphaFoldDB" id="A0A402CZ29"/>
<evidence type="ECO:0000313" key="2">
    <source>
        <dbReference type="Proteomes" id="UP000287394"/>
    </source>
</evidence>
<sequence>MPVSQNSTSAAQTADPISQNIDAVVAMHALAEQQVDPHQRGVESLTSWLGRPQFFYGILVGVSVWMIFNTFAFRLGLRERDEPPFFWLQGIVGLCALLMTTVVLITQNRQGKLAERREQLDLQMSLLTEQRTAKIIDLLEELRRDMPTVHNRVDLEAQALIKTVDPQEVLAALEIKLEETMETTAAAQIVTDEIDEAAIETEQRVIQAKQEKGE</sequence>
<proteinExistence type="predicted"/>
<name>A0A402CZ29_9BACT</name>
<dbReference type="EMBL" id="AP025739">
    <property type="protein sequence ID" value="BDI29574.1"/>
    <property type="molecule type" value="Genomic_DNA"/>
</dbReference>
<dbReference type="OrthoDB" id="9795736at2"/>
<dbReference type="RefSeq" id="WP_119322554.1">
    <property type="nucleotide sequence ID" value="NZ_AP025739.1"/>
</dbReference>
<accession>A0A402CZ29</accession>
<reference evidence="1 2" key="1">
    <citation type="journal article" date="2019" name="Int. J. Syst. Evol. Microbiol.">
        <title>Capsulimonas corticalis gen. nov., sp. nov., an aerobic capsulated bacterium, of a novel bacterial order, Capsulimonadales ord. nov., of the class Armatimonadia of the phylum Armatimonadetes.</title>
        <authorList>
            <person name="Li J."/>
            <person name="Kudo C."/>
            <person name="Tonouchi A."/>
        </authorList>
    </citation>
    <scope>NUCLEOTIDE SEQUENCE [LARGE SCALE GENOMIC DNA]</scope>
    <source>
        <strain evidence="1 2">AX-7</strain>
    </source>
</reference>